<gene>
    <name evidence="4" type="ORF">PBRASI_LOCUS8254</name>
</gene>
<evidence type="ECO:0000313" key="5">
    <source>
        <dbReference type="Proteomes" id="UP000789739"/>
    </source>
</evidence>
<dbReference type="Gene3D" id="2.130.10.10">
    <property type="entry name" value="YVTN repeat-like/Quinoprotein amine dehydrogenase"/>
    <property type="match status" value="2"/>
</dbReference>
<accession>A0A9N9CVF6</accession>
<dbReference type="InterPro" id="IPR036322">
    <property type="entry name" value="WD40_repeat_dom_sf"/>
</dbReference>
<evidence type="ECO:0000256" key="2">
    <source>
        <dbReference type="ARBA" id="ARBA00011187"/>
    </source>
</evidence>
<dbReference type="InterPro" id="IPR015943">
    <property type="entry name" value="WD40/YVTN_repeat-like_dom_sf"/>
</dbReference>
<dbReference type="GO" id="GO:0042273">
    <property type="term" value="P:ribosomal large subunit biogenesis"/>
    <property type="evidence" value="ECO:0007669"/>
    <property type="project" value="InterPro"/>
</dbReference>
<comment type="similarity">
    <text evidence="1">Belongs to the NSA1 family.</text>
</comment>
<comment type="caution">
    <text evidence="4">The sequence shown here is derived from an EMBL/GenBank/DDBJ whole genome shotgun (WGS) entry which is preliminary data.</text>
</comment>
<proteinExistence type="inferred from homology"/>
<organism evidence="4 5">
    <name type="scientific">Paraglomus brasilianum</name>
    <dbReference type="NCBI Taxonomy" id="144538"/>
    <lineage>
        <taxon>Eukaryota</taxon>
        <taxon>Fungi</taxon>
        <taxon>Fungi incertae sedis</taxon>
        <taxon>Mucoromycota</taxon>
        <taxon>Glomeromycotina</taxon>
        <taxon>Glomeromycetes</taxon>
        <taxon>Paraglomerales</taxon>
        <taxon>Paraglomeraceae</taxon>
        <taxon>Paraglomus</taxon>
    </lineage>
</organism>
<dbReference type="EMBL" id="CAJVPI010001432">
    <property type="protein sequence ID" value="CAG8612562.1"/>
    <property type="molecule type" value="Genomic_DNA"/>
</dbReference>
<dbReference type="InterPro" id="IPR037379">
    <property type="entry name" value="WDR74/Nsa1"/>
</dbReference>
<dbReference type="Proteomes" id="UP000789739">
    <property type="component" value="Unassembled WGS sequence"/>
</dbReference>
<name>A0A9N9CVF6_9GLOM</name>
<comment type="subunit">
    <text evidence="2">Component of the pre-66S ribosomal particle.</text>
</comment>
<keyword evidence="5" id="KW-1185">Reference proteome</keyword>
<evidence type="ECO:0000313" key="4">
    <source>
        <dbReference type="EMBL" id="CAG8612562.1"/>
    </source>
</evidence>
<dbReference type="GO" id="GO:0005730">
    <property type="term" value="C:nucleolus"/>
    <property type="evidence" value="ECO:0007669"/>
    <property type="project" value="InterPro"/>
</dbReference>
<evidence type="ECO:0000256" key="1">
    <source>
        <dbReference type="ARBA" id="ARBA00007861"/>
    </source>
</evidence>
<dbReference type="GO" id="GO:0030687">
    <property type="term" value="C:preribosome, large subunit precursor"/>
    <property type="evidence" value="ECO:0007669"/>
    <property type="project" value="TreeGrafter"/>
</dbReference>
<dbReference type="OrthoDB" id="18388at2759"/>
<feature type="non-terminal residue" evidence="4">
    <location>
        <position position="367"/>
    </location>
</feature>
<evidence type="ECO:0000256" key="3">
    <source>
        <dbReference type="ARBA" id="ARBA00014234"/>
    </source>
</evidence>
<reference evidence="4" key="1">
    <citation type="submission" date="2021-06" db="EMBL/GenBank/DDBJ databases">
        <authorList>
            <person name="Kallberg Y."/>
            <person name="Tangrot J."/>
            <person name="Rosling A."/>
        </authorList>
    </citation>
    <scope>NUCLEOTIDE SEQUENCE</scope>
    <source>
        <strain evidence="4">BR232B</strain>
    </source>
</reference>
<sequence>MRYYTGDELGLLKSITVHETSPSEETASVAIKSWGKINREEGIQILCHGVIENRKAIVAARQNGRIDFIDPNEDGKIITKFTEDSIKVNERNKGIFIGLFANDRTLVTATDGGTVCYRSLASEDPEHTVTTLTLSPDLCRLRVHTKEHHIFACGGKERDLSVWDVNAHSSGISPSITSKYTRNKKDPPGVIWKAKNVKNDFLDMRVPVWITDLQFLNDDDVSKLVTGTRHHQIRLYDIKAARRPVLDVTTGEHPVVALVRGKNSNEVVFSDTVGNVQSLDIRTGKLLERYKGFAGTARGLAVDHQRSLLITVGLDRFLRIHKMDGTRDLLQKVYLKHRLTDILIDTDDVESINTVPQVEADDELWKT</sequence>
<dbReference type="InterPro" id="IPR001680">
    <property type="entry name" value="WD40_rpt"/>
</dbReference>
<dbReference type="PANTHER" id="PTHR16038:SF4">
    <property type="entry name" value="WD REPEAT-CONTAINING PROTEIN 74"/>
    <property type="match status" value="1"/>
</dbReference>
<dbReference type="SUPFAM" id="SSF50978">
    <property type="entry name" value="WD40 repeat-like"/>
    <property type="match status" value="1"/>
</dbReference>
<dbReference type="CDD" id="cd22857">
    <property type="entry name" value="WDR74"/>
    <property type="match status" value="1"/>
</dbReference>
<dbReference type="SMART" id="SM00320">
    <property type="entry name" value="WD40"/>
    <property type="match status" value="3"/>
</dbReference>
<protein>
    <recommendedName>
        <fullName evidence="3">Ribosome biogenesis protein NSA1</fullName>
    </recommendedName>
</protein>
<dbReference type="AlphaFoldDB" id="A0A9N9CVF6"/>
<dbReference type="PANTHER" id="PTHR16038">
    <property type="entry name" value="NOP SEVEN ASSOCIATED PROTEIN 1"/>
    <property type="match status" value="1"/>
</dbReference>